<dbReference type="SUPFAM" id="SSF55681">
    <property type="entry name" value="Class II aaRS and biotin synthetases"/>
    <property type="match status" value="1"/>
</dbReference>
<dbReference type="AlphaFoldDB" id="A0A641APH1"/>
<dbReference type="Gene3D" id="3.30.930.10">
    <property type="entry name" value="Bira Bifunctional Protein, Domain 2"/>
    <property type="match status" value="1"/>
</dbReference>
<evidence type="ECO:0000256" key="5">
    <source>
        <dbReference type="HAMAP-Rule" id="MF_00013"/>
    </source>
</evidence>
<protein>
    <recommendedName>
        <fullName evidence="5">Octanoyltransferase</fullName>
        <ecNumber evidence="5">2.3.1.181</ecNumber>
    </recommendedName>
    <alternativeName>
        <fullName evidence="5">Lipoate-protein ligase B</fullName>
    </alternativeName>
    <alternativeName>
        <fullName evidence="5">Lipoyl/octanoyl transferase</fullName>
    </alternativeName>
    <alternativeName>
        <fullName evidence="5">Octanoyl-[acyl-carrier-protein]-protein N-octanoyltransferase</fullName>
    </alternativeName>
</protein>
<organism evidence="8 9">
    <name type="scientific">Aeromicrobium fastidiosum</name>
    <dbReference type="NCBI Taxonomy" id="52699"/>
    <lineage>
        <taxon>Bacteria</taxon>
        <taxon>Bacillati</taxon>
        <taxon>Actinomycetota</taxon>
        <taxon>Actinomycetes</taxon>
        <taxon>Propionibacteriales</taxon>
        <taxon>Nocardioidaceae</taxon>
        <taxon>Aeromicrobium</taxon>
    </lineage>
</organism>
<dbReference type="PROSITE" id="PS01313">
    <property type="entry name" value="LIPB"/>
    <property type="match status" value="1"/>
</dbReference>
<sequence>MTPLWCGRPGRASRRPQAGSRGGDTLGDVTLEIIDDWYGSSAIEFTTAWDLQRDYHARRVADQIGDTALFLEHPPVYTAGRRTEPHERPFDGTPVVDVDRGGKITFHGPGQLVGYPITKLPSHVLVVDFVRRVEEAMIRAATDLGVATGRVPGRSGVWLAATAGRAERKVGAIGIRVARGVTMHGFSLNADVDLSSYERFVPCGIADAGVTSLSAELGRDVTVRETAAAIAPHLRELLEWHPYVPGPDLVERDEIGPGPTVPVLGLSR</sequence>
<keyword evidence="3 5" id="KW-0012">Acyltransferase</keyword>
<dbReference type="NCBIfam" id="TIGR00214">
    <property type="entry name" value="lipB"/>
    <property type="match status" value="1"/>
</dbReference>
<dbReference type="UniPathway" id="UPA00538">
    <property type="reaction ID" value="UER00592"/>
</dbReference>
<keyword evidence="2 5" id="KW-0808">Transferase</keyword>
<proteinExistence type="inferred from homology"/>
<accession>A0A641APH1</accession>
<evidence type="ECO:0000256" key="2">
    <source>
        <dbReference type="ARBA" id="ARBA00022679"/>
    </source>
</evidence>
<dbReference type="PANTHER" id="PTHR10993">
    <property type="entry name" value="OCTANOYLTRANSFERASE"/>
    <property type="match status" value="1"/>
</dbReference>
<comment type="function">
    <text evidence="4 5">Catalyzes the transfer of endogenously produced octanoic acid from octanoyl-acyl-carrier-protein onto the lipoyl domains of lipoate-dependent enzymes. Lipoyl-ACP can also act as a substrate although octanoyl-ACP is likely to be the physiological substrate.</text>
</comment>
<feature type="binding site" evidence="5">
    <location>
        <begin position="185"/>
        <end position="187"/>
    </location>
    <ligand>
        <name>substrate</name>
    </ligand>
</feature>
<feature type="binding site" evidence="5">
    <location>
        <begin position="100"/>
        <end position="107"/>
    </location>
    <ligand>
        <name>substrate</name>
    </ligand>
</feature>
<comment type="similarity">
    <text evidence="5">Belongs to the LipB family.</text>
</comment>
<evidence type="ECO:0000313" key="9">
    <source>
        <dbReference type="Proteomes" id="UP001515100"/>
    </source>
</evidence>
<comment type="caution">
    <text evidence="8">The sequence shown here is derived from an EMBL/GenBank/DDBJ whole genome shotgun (WGS) entry which is preliminary data.</text>
</comment>
<dbReference type="InterPro" id="IPR004143">
    <property type="entry name" value="BPL_LPL_catalytic"/>
</dbReference>
<dbReference type="PROSITE" id="PS51733">
    <property type="entry name" value="BPL_LPL_CATALYTIC"/>
    <property type="match status" value="1"/>
</dbReference>
<dbReference type="GO" id="GO:0005737">
    <property type="term" value="C:cytoplasm"/>
    <property type="evidence" value="ECO:0007669"/>
    <property type="project" value="UniProtKB-SubCell"/>
</dbReference>
<gene>
    <name evidence="5 8" type="primary">lipB</name>
    <name evidence="8" type="ORF">ESP62_009780</name>
</gene>
<keyword evidence="9" id="KW-1185">Reference proteome</keyword>
<evidence type="ECO:0000256" key="4">
    <source>
        <dbReference type="ARBA" id="ARBA00024732"/>
    </source>
</evidence>
<dbReference type="Pfam" id="PF21948">
    <property type="entry name" value="LplA-B_cat"/>
    <property type="match status" value="1"/>
</dbReference>
<dbReference type="InterPro" id="IPR045864">
    <property type="entry name" value="aa-tRNA-synth_II/BPL/LPL"/>
</dbReference>
<comment type="subcellular location">
    <subcellularLocation>
        <location evidence="5">Cytoplasm</location>
    </subcellularLocation>
</comment>
<dbReference type="NCBIfam" id="NF010925">
    <property type="entry name" value="PRK14345.1"/>
    <property type="match status" value="1"/>
</dbReference>
<reference evidence="8" key="1">
    <citation type="submission" date="2019-09" db="EMBL/GenBank/DDBJ databases">
        <authorList>
            <person name="Li J."/>
        </authorList>
    </citation>
    <scope>NUCLEOTIDE SEQUENCE [LARGE SCALE GENOMIC DNA]</scope>
    <source>
        <strain evidence="8">NRBC 14897</strain>
    </source>
</reference>
<comment type="pathway">
    <text evidence="1 5">Protein modification; protein lipoylation via endogenous pathway; protein N(6)-(lipoyl)lysine from octanoyl-[acyl-carrier-protein]: step 1/2.</text>
</comment>
<feature type="region of interest" description="Disordered" evidence="6">
    <location>
        <begin position="1"/>
        <end position="25"/>
    </location>
</feature>
<dbReference type="GO" id="GO:0033819">
    <property type="term" value="F:lipoyl(octanoyl) transferase activity"/>
    <property type="evidence" value="ECO:0007669"/>
    <property type="project" value="UniProtKB-EC"/>
</dbReference>
<evidence type="ECO:0000256" key="3">
    <source>
        <dbReference type="ARBA" id="ARBA00023315"/>
    </source>
</evidence>
<dbReference type="InterPro" id="IPR000544">
    <property type="entry name" value="Octanoyltransferase"/>
</dbReference>
<feature type="binding site" evidence="5">
    <location>
        <begin position="172"/>
        <end position="174"/>
    </location>
    <ligand>
        <name>substrate</name>
    </ligand>
</feature>
<dbReference type="InterPro" id="IPR020605">
    <property type="entry name" value="Octanoyltransferase_CS"/>
</dbReference>
<evidence type="ECO:0000313" key="8">
    <source>
        <dbReference type="EMBL" id="KAA1378621.1"/>
    </source>
</evidence>
<feature type="site" description="Lowers pKa of active site Cys" evidence="5">
    <location>
        <position position="169"/>
    </location>
</feature>
<feature type="domain" description="BPL/LPL catalytic" evidence="7">
    <location>
        <begin position="62"/>
        <end position="242"/>
    </location>
</feature>
<comment type="catalytic activity">
    <reaction evidence="5">
        <text>octanoyl-[ACP] + L-lysyl-[protein] = N(6)-octanoyl-L-lysyl-[protein] + holo-[ACP] + H(+)</text>
        <dbReference type="Rhea" id="RHEA:17665"/>
        <dbReference type="Rhea" id="RHEA-COMP:9636"/>
        <dbReference type="Rhea" id="RHEA-COMP:9685"/>
        <dbReference type="Rhea" id="RHEA-COMP:9752"/>
        <dbReference type="Rhea" id="RHEA-COMP:9928"/>
        <dbReference type="ChEBI" id="CHEBI:15378"/>
        <dbReference type="ChEBI" id="CHEBI:29969"/>
        <dbReference type="ChEBI" id="CHEBI:64479"/>
        <dbReference type="ChEBI" id="CHEBI:78463"/>
        <dbReference type="ChEBI" id="CHEBI:78809"/>
        <dbReference type="EC" id="2.3.1.181"/>
    </reaction>
</comment>
<dbReference type="HAMAP" id="MF_00013">
    <property type="entry name" value="LipB"/>
    <property type="match status" value="1"/>
</dbReference>
<dbReference type="Proteomes" id="UP001515100">
    <property type="component" value="Unassembled WGS sequence"/>
</dbReference>
<comment type="miscellaneous">
    <text evidence="5">In the reaction, the free carboxyl group of octanoic acid is attached via an amide linkage to the epsilon-amino group of a specific lysine residue of lipoyl domains of lipoate-dependent enzymes.</text>
</comment>
<dbReference type="EC" id="2.3.1.181" evidence="5"/>
<feature type="active site" description="Acyl-thioester intermediate" evidence="5">
    <location>
        <position position="203"/>
    </location>
</feature>
<keyword evidence="5" id="KW-0963">Cytoplasm</keyword>
<dbReference type="EMBL" id="SDPP02000002">
    <property type="protein sequence ID" value="KAA1378621.1"/>
    <property type="molecule type" value="Genomic_DNA"/>
</dbReference>
<evidence type="ECO:0000256" key="6">
    <source>
        <dbReference type="SAM" id="MobiDB-lite"/>
    </source>
</evidence>
<name>A0A641APH1_9ACTN</name>
<dbReference type="OrthoDB" id="9787061at2"/>
<dbReference type="GO" id="GO:0009249">
    <property type="term" value="P:protein lipoylation"/>
    <property type="evidence" value="ECO:0007669"/>
    <property type="project" value="InterPro"/>
</dbReference>
<evidence type="ECO:0000256" key="1">
    <source>
        <dbReference type="ARBA" id="ARBA00004821"/>
    </source>
</evidence>
<evidence type="ECO:0000259" key="7">
    <source>
        <dbReference type="PROSITE" id="PS51733"/>
    </source>
</evidence>
<dbReference type="CDD" id="cd16444">
    <property type="entry name" value="LipB"/>
    <property type="match status" value="1"/>
</dbReference>
<dbReference type="PANTHER" id="PTHR10993:SF7">
    <property type="entry name" value="LIPOYLTRANSFERASE 2, MITOCHONDRIAL-RELATED"/>
    <property type="match status" value="1"/>
</dbReference>